<dbReference type="AlphaFoldDB" id="A0A8D8PDQ7"/>
<dbReference type="EMBL" id="HBUE01231735">
    <property type="protein sequence ID" value="CAG6545289.1"/>
    <property type="molecule type" value="Transcribed_RNA"/>
</dbReference>
<name>A0A8D8PDQ7_CULPI</name>
<proteinExistence type="predicted"/>
<sequence>MTLSSTSRRVQITWHNVNSPASLPSFTHKNVQVQIKLSTSRVVQKNRRHFCFFFAKFAECLFLLSRQSPTKKRLYHASSLKGMSGSNRKQSLLAGRPFTHSRTHAEDDEILLSVFSRDY</sequence>
<reference evidence="1" key="1">
    <citation type="submission" date="2021-05" db="EMBL/GenBank/DDBJ databases">
        <authorList>
            <person name="Alioto T."/>
            <person name="Alioto T."/>
            <person name="Gomez Garrido J."/>
        </authorList>
    </citation>
    <scope>NUCLEOTIDE SEQUENCE</scope>
</reference>
<protein>
    <submittedName>
        <fullName evidence="1">(northern house mosquito) hypothetical protein</fullName>
    </submittedName>
</protein>
<organism evidence="1">
    <name type="scientific">Culex pipiens</name>
    <name type="common">House mosquito</name>
    <dbReference type="NCBI Taxonomy" id="7175"/>
    <lineage>
        <taxon>Eukaryota</taxon>
        <taxon>Metazoa</taxon>
        <taxon>Ecdysozoa</taxon>
        <taxon>Arthropoda</taxon>
        <taxon>Hexapoda</taxon>
        <taxon>Insecta</taxon>
        <taxon>Pterygota</taxon>
        <taxon>Neoptera</taxon>
        <taxon>Endopterygota</taxon>
        <taxon>Diptera</taxon>
        <taxon>Nematocera</taxon>
        <taxon>Culicoidea</taxon>
        <taxon>Culicidae</taxon>
        <taxon>Culicinae</taxon>
        <taxon>Culicini</taxon>
        <taxon>Culex</taxon>
        <taxon>Culex</taxon>
    </lineage>
</organism>
<dbReference type="EMBL" id="HBUE01338537">
    <property type="protein sequence ID" value="CAG6597428.1"/>
    <property type="molecule type" value="Transcribed_RNA"/>
</dbReference>
<evidence type="ECO:0000313" key="1">
    <source>
        <dbReference type="EMBL" id="CAG6597428.1"/>
    </source>
</evidence>
<accession>A0A8D8PDQ7</accession>